<dbReference type="GO" id="GO:0008967">
    <property type="term" value="F:phosphoglycolate phosphatase activity"/>
    <property type="evidence" value="ECO:0007669"/>
    <property type="project" value="TreeGrafter"/>
</dbReference>
<reference evidence="4" key="1">
    <citation type="submission" date="2016-10" db="EMBL/GenBank/DDBJ databases">
        <authorList>
            <person name="Varghese N."/>
            <person name="Submissions S."/>
        </authorList>
    </citation>
    <scope>NUCLEOTIDE SEQUENCE [LARGE SCALE GENOMIC DNA]</scope>
    <source>
        <strain evidence="4">FP5</strain>
    </source>
</reference>
<keyword evidence="4" id="KW-1185">Reference proteome</keyword>
<organism evidence="3 4">
    <name type="scientific">Halobacillus alkaliphilus</name>
    <dbReference type="NCBI Taxonomy" id="396056"/>
    <lineage>
        <taxon>Bacteria</taxon>
        <taxon>Bacillati</taxon>
        <taxon>Bacillota</taxon>
        <taxon>Bacilli</taxon>
        <taxon>Bacillales</taxon>
        <taxon>Bacillaceae</taxon>
        <taxon>Halobacillus</taxon>
    </lineage>
</organism>
<gene>
    <name evidence="3" type="ORF">SAMN05216353_11815</name>
</gene>
<dbReference type="Gene3D" id="3.40.50.1000">
    <property type="entry name" value="HAD superfamily/HAD-like"/>
    <property type="match status" value="1"/>
</dbReference>
<evidence type="ECO:0000256" key="2">
    <source>
        <dbReference type="ARBA" id="ARBA00022842"/>
    </source>
</evidence>
<keyword evidence="2" id="KW-0460">Magnesium</keyword>
<dbReference type="Proteomes" id="UP000198897">
    <property type="component" value="Unassembled WGS sequence"/>
</dbReference>
<dbReference type="EMBL" id="FOOG01000018">
    <property type="protein sequence ID" value="SFG00371.1"/>
    <property type="molecule type" value="Genomic_DNA"/>
</dbReference>
<dbReference type="InterPro" id="IPR036412">
    <property type="entry name" value="HAD-like_sf"/>
</dbReference>
<dbReference type="OrthoDB" id="2081981at2"/>
<sequence length="274" mass="31779">MIDQAECLIFDLDGTLYEDTDHFEYYAQLLQKRASIENSPQVKQDYHKVLAGNHPLQIGKVYDLEEDVIITVDPFSNQARKVETWRGEVWSKRRMEKTYPDSLAYDLEKLIALGDGWWLPFSIARHYGVSAEEARECYDQTKEYMVSDQFSLTKTEGLRDSLLKWREEKRLVLITNSEAHDVDHILHRIDLTDMFHERIPSAAKPLHTTELFETLLRNGKYTAESVISIGDNFMNEIGPALALGMKAIWIHPPGSEWDHKDLKIVKSFEECTKT</sequence>
<dbReference type="PANTHER" id="PTHR43434:SF1">
    <property type="entry name" value="PHOSPHOGLYCOLATE PHOSPHATASE"/>
    <property type="match status" value="1"/>
</dbReference>
<dbReference type="RefSeq" id="WP_089752090.1">
    <property type="nucleotide sequence ID" value="NZ_FOOG01000018.1"/>
</dbReference>
<dbReference type="InterPro" id="IPR050155">
    <property type="entry name" value="HAD-like_hydrolase_sf"/>
</dbReference>
<proteinExistence type="predicted"/>
<dbReference type="PANTHER" id="PTHR43434">
    <property type="entry name" value="PHOSPHOGLYCOLATE PHOSPHATASE"/>
    <property type="match status" value="1"/>
</dbReference>
<evidence type="ECO:0000313" key="4">
    <source>
        <dbReference type="Proteomes" id="UP000198897"/>
    </source>
</evidence>
<protein>
    <submittedName>
        <fullName evidence="3">Putative hydrolase of the HAD superfamily</fullName>
    </submittedName>
</protein>
<dbReference type="AlphaFoldDB" id="A0A1I2NGE2"/>
<evidence type="ECO:0000313" key="3">
    <source>
        <dbReference type="EMBL" id="SFG00371.1"/>
    </source>
</evidence>
<accession>A0A1I2NGE2</accession>
<dbReference type="SUPFAM" id="SSF56784">
    <property type="entry name" value="HAD-like"/>
    <property type="match status" value="1"/>
</dbReference>
<keyword evidence="1 3" id="KW-0378">Hydrolase</keyword>
<evidence type="ECO:0000256" key="1">
    <source>
        <dbReference type="ARBA" id="ARBA00022801"/>
    </source>
</evidence>
<dbReference type="InterPro" id="IPR023214">
    <property type="entry name" value="HAD_sf"/>
</dbReference>
<dbReference type="Pfam" id="PF00702">
    <property type="entry name" value="Hydrolase"/>
    <property type="match status" value="1"/>
</dbReference>
<name>A0A1I2NGE2_9BACI</name>
<dbReference type="GO" id="GO:0006281">
    <property type="term" value="P:DNA repair"/>
    <property type="evidence" value="ECO:0007669"/>
    <property type="project" value="TreeGrafter"/>
</dbReference>